<evidence type="ECO:0000313" key="3">
    <source>
        <dbReference type="Proteomes" id="UP001165063"/>
    </source>
</evidence>
<evidence type="ECO:0000313" key="2">
    <source>
        <dbReference type="EMBL" id="GMG49614.1"/>
    </source>
</evidence>
<dbReference type="InterPro" id="IPR056457">
    <property type="entry name" value="DOP1_C"/>
</dbReference>
<proteinExistence type="predicted"/>
<dbReference type="PANTHER" id="PTHR14042">
    <property type="entry name" value="DOPEY-RELATED"/>
    <property type="match status" value="1"/>
</dbReference>
<dbReference type="Proteomes" id="UP001165063">
    <property type="component" value="Unassembled WGS sequence"/>
</dbReference>
<dbReference type="OrthoDB" id="297643at2759"/>
<evidence type="ECO:0000259" key="1">
    <source>
        <dbReference type="Pfam" id="PF24598"/>
    </source>
</evidence>
<dbReference type="Pfam" id="PF24598">
    <property type="entry name" value="DOP1_C"/>
    <property type="match status" value="1"/>
</dbReference>
<dbReference type="EMBL" id="BSXU01005004">
    <property type="protein sequence ID" value="GMG49614.1"/>
    <property type="molecule type" value="Genomic_DNA"/>
</dbReference>
<sequence length="178" mass="20619">MCSWPTIYTELQSIFQYIYNVLTDHHIEEDPSSPSDDNDNLLKRLDNKLVLEACKLLDVILLLKPEEFQLSDWLFISNTTDSVYRETSLPVLGLIEKIGNLRSLRIGSMKSVIRVSATVGTNNNLKKPLLLGVKKIDQVFELKDFFDKLAIFNYENHYSMRDYDEKSIQDDAFSDLFD</sequence>
<keyword evidence="3" id="KW-1185">Reference proteome</keyword>
<organism evidence="2 3">
    <name type="scientific">Ambrosiozyma monospora</name>
    <name type="common">Yeast</name>
    <name type="synonym">Endomycopsis monosporus</name>
    <dbReference type="NCBI Taxonomy" id="43982"/>
    <lineage>
        <taxon>Eukaryota</taxon>
        <taxon>Fungi</taxon>
        <taxon>Dikarya</taxon>
        <taxon>Ascomycota</taxon>
        <taxon>Saccharomycotina</taxon>
        <taxon>Pichiomycetes</taxon>
        <taxon>Pichiales</taxon>
        <taxon>Pichiaceae</taxon>
        <taxon>Ambrosiozyma</taxon>
    </lineage>
</organism>
<accession>A0A9W6Z6A5</accession>
<dbReference type="GO" id="GO:0005829">
    <property type="term" value="C:cytosol"/>
    <property type="evidence" value="ECO:0007669"/>
    <property type="project" value="GOC"/>
</dbReference>
<dbReference type="AlphaFoldDB" id="A0A9W6Z6A5"/>
<dbReference type="GO" id="GO:0005802">
    <property type="term" value="C:trans-Golgi network"/>
    <property type="evidence" value="ECO:0007669"/>
    <property type="project" value="TreeGrafter"/>
</dbReference>
<dbReference type="GO" id="GO:0006895">
    <property type="term" value="P:Golgi to endosome transport"/>
    <property type="evidence" value="ECO:0007669"/>
    <property type="project" value="InterPro"/>
</dbReference>
<comment type="caution">
    <text evidence="2">The sequence shown here is derived from an EMBL/GenBank/DDBJ whole genome shotgun (WGS) entry which is preliminary data.</text>
</comment>
<dbReference type="PANTHER" id="PTHR14042:SF24">
    <property type="entry name" value="PROTEIN DOPEY-1 HOMOLOG"/>
    <property type="match status" value="1"/>
</dbReference>
<dbReference type="InterPro" id="IPR040314">
    <property type="entry name" value="DOP1"/>
</dbReference>
<reference evidence="2" key="1">
    <citation type="submission" date="2023-04" db="EMBL/GenBank/DDBJ databases">
        <title>Ambrosiozyma monospora NBRC 1965.</title>
        <authorList>
            <person name="Ichikawa N."/>
            <person name="Sato H."/>
            <person name="Tonouchi N."/>
        </authorList>
    </citation>
    <scope>NUCLEOTIDE SEQUENCE</scope>
    <source>
        <strain evidence="2">NBRC 1965</strain>
    </source>
</reference>
<name>A0A9W6Z6A5_AMBMO</name>
<dbReference type="GO" id="GO:0005768">
    <property type="term" value="C:endosome"/>
    <property type="evidence" value="ECO:0007669"/>
    <property type="project" value="TreeGrafter"/>
</dbReference>
<feature type="domain" description="DOP1-like C-terminal" evidence="1">
    <location>
        <begin position="3"/>
        <end position="159"/>
    </location>
</feature>
<gene>
    <name evidence="2" type="ORF">Amon01_000712600</name>
</gene>
<protein>
    <submittedName>
        <fullName evidence="2">Unnamed protein product</fullName>
    </submittedName>
</protein>